<reference evidence="7 8" key="1">
    <citation type="submission" date="2017-09" db="EMBL/GenBank/DDBJ databases">
        <title>Depth-based differentiation of microbial function through sediment-hosted aquifers and enrichment of novel symbionts in the deep terrestrial subsurface.</title>
        <authorList>
            <person name="Probst A.J."/>
            <person name="Ladd B."/>
            <person name="Jarett J.K."/>
            <person name="Geller-Mcgrath D.E."/>
            <person name="Sieber C.M."/>
            <person name="Emerson J.B."/>
            <person name="Anantharaman K."/>
            <person name="Thomas B.C."/>
            <person name="Malmstrom R."/>
            <person name="Stieglmeier M."/>
            <person name="Klingl A."/>
            <person name="Woyke T."/>
            <person name="Ryan C.M."/>
            <person name="Banfield J.F."/>
        </authorList>
    </citation>
    <scope>NUCLEOTIDE SEQUENCE [LARGE SCALE GENOMIC DNA]</scope>
    <source>
        <strain evidence="7">CG10_big_fil_rev_8_21_14_0_10_42_12</strain>
    </source>
</reference>
<dbReference type="SUPFAM" id="SSF52540">
    <property type="entry name" value="P-loop containing nucleoside triphosphate hydrolases"/>
    <property type="match status" value="1"/>
</dbReference>
<evidence type="ECO:0000313" key="8">
    <source>
        <dbReference type="Proteomes" id="UP000231333"/>
    </source>
</evidence>
<comment type="subunit">
    <text evidence="6">Monomer.</text>
</comment>
<dbReference type="AlphaFoldDB" id="A0A2H0QWF2"/>
<proteinExistence type="inferred from homology"/>
<sequence>MDLQTLIFLGPSGSGKGTQVARVREYLGSHDTSRNIVELVMGDLFRVFWKKEGYAHDLSRDINLAGGLQPSFLQINMWSNFMLEHIRGNEHLLIDGSPRRTTDLEAMESAFEFYKRPHPTLVFINISKEESVKRLLRRAEMAENPRPEDGDILLIDNRYQWFLESVMPVIDAMRKNDMFTVIEINGEQEVDAVTEDVFNGLGWQH</sequence>
<protein>
    <recommendedName>
        <fullName evidence="6">Adenylate kinase</fullName>
        <ecNumber evidence="6">2.7.4.3</ecNumber>
    </recommendedName>
</protein>
<name>A0A2H0QWF2_9BACT</name>
<dbReference type="PANTHER" id="PTHR23359">
    <property type="entry name" value="NUCLEOTIDE KINASE"/>
    <property type="match status" value="1"/>
</dbReference>
<evidence type="ECO:0000256" key="3">
    <source>
        <dbReference type="ARBA" id="ARBA00022741"/>
    </source>
</evidence>
<comment type="catalytic activity">
    <reaction evidence="6">
        <text>AMP + ATP = 2 ADP</text>
        <dbReference type="Rhea" id="RHEA:12973"/>
        <dbReference type="ChEBI" id="CHEBI:30616"/>
        <dbReference type="ChEBI" id="CHEBI:456215"/>
        <dbReference type="ChEBI" id="CHEBI:456216"/>
        <dbReference type="EC" id="2.7.4.3"/>
    </reaction>
</comment>
<dbReference type="Pfam" id="PF00406">
    <property type="entry name" value="ADK"/>
    <property type="match status" value="1"/>
</dbReference>
<dbReference type="GO" id="GO:0005737">
    <property type="term" value="C:cytoplasm"/>
    <property type="evidence" value="ECO:0007669"/>
    <property type="project" value="UniProtKB-SubCell"/>
</dbReference>
<keyword evidence="4 5" id="KW-0418">Kinase</keyword>
<comment type="similarity">
    <text evidence="5">Belongs to the adenylate kinase family.</text>
</comment>
<evidence type="ECO:0000256" key="4">
    <source>
        <dbReference type="ARBA" id="ARBA00022777"/>
    </source>
</evidence>
<keyword evidence="1 5" id="KW-0808">Transferase</keyword>
<comment type="caution">
    <text evidence="7">The sequence shown here is derived from an EMBL/GenBank/DDBJ whole genome shotgun (WGS) entry which is preliminary data.</text>
</comment>
<dbReference type="EC" id="2.7.4.3" evidence="6"/>
<comment type="subcellular location">
    <subcellularLocation>
        <location evidence="6">Cytoplasm</location>
    </subcellularLocation>
</comment>
<keyword evidence="6" id="KW-0067">ATP-binding</keyword>
<evidence type="ECO:0000256" key="2">
    <source>
        <dbReference type="ARBA" id="ARBA00022727"/>
    </source>
</evidence>
<evidence type="ECO:0000313" key="7">
    <source>
        <dbReference type="EMBL" id="PIR38591.1"/>
    </source>
</evidence>
<organism evidence="7 8">
    <name type="scientific">Candidatus Zambryskibacteria bacterium CG10_big_fil_rev_8_21_14_0_10_42_12</name>
    <dbReference type="NCBI Taxonomy" id="1975115"/>
    <lineage>
        <taxon>Bacteria</taxon>
        <taxon>Candidatus Zambryskiibacteriota</taxon>
    </lineage>
</organism>
<dbReference type="InterPro" id="IPR000850">
    <property type="entry name" value="Adenylat/UMP-CMP_kin"/>
</dbReference>
<accession>A0A2H0QWF2</accession>
<keyword evidence="3 6" id="KW-0547">Nucleotide-binding</keyword>
<dbReference type="InterPro" id="IPR027417">
    <property type="entry name" value="P-loop_NTPase"/>
</dbReference>
<keyword evidence="2" id="KW-0545">Nucleotide biosynthesis</keyword>
<dbReference type="GO" id="GO:0004017">
    <property type="term" value="F:AMP kinase activity"/>
    <property type="evidence" value="ECO:0007669"/>
    <property type="project" value="UniProtKB-EC"/>
</dbReference>
<dbReference type="Gene3D" id="3.40.50.300">
    <property type="entry name" value="P-loop containing nucleotide triphosphate hydrolases"/>
    <property type="match status" value="1"/>
</dbReference>
<dbReference type="PRINTS" id="PR00094">
    <property type="entry name" value="ADENYLTKNASE"/>
</dbReference>
<dbReference type="GO" id="GO:0005524">
    <property type="term" value="F:ATP binding"/>
    <property type="evidence" value="ECO:0007669"/>
    <property type="project" value="UniProtKB-KW"/>
</dbReference>
<dbReference type="EMBL" id="PCXL01000009">
    <property type="protein sequence ID" value="PIR38591.1"/>
    <property type="molecule type" value="Genomic_DNA"/>
</dbReference>
<evidence type="ECO:0000256" key="6">
    <source>
        <dbReference type="RuleBase" id="RU003331"/>
    </source>
</evidence>
<evidence type="ECO:0000256" key="1">
    <source>
        <dbReference type="ARBA" id="ARBA00022679"/>
    </source>
</evidence>
<evidence type="ECO:0000256" key="5">
    <source>
        <dbReference type="RuleBase" id="RU003330"/>
    </source>
</evidence>
<dbReference type="Proteomes" id="UP000231333">
    <property type="component" value="Unassembled WGS sequence"/>
</dbReference>
<gene>
    <name evidence="7" type="ORF">COV34_00750</name>
</gene>